<keyword evidence="12 18" id="KW-0511">Multifunctional enzyme</keyword>
<proteinExistence type="inferred from homology"/>
<feature type="binding site" evidence="18">
    <location>
        <position position="31"/>
    </location>
    <ligand>
        <name>UDP-N-acetyl-alpha-D-glucosamine</name>
        <dbReference type="ChEBI" id="CHEBI:57705"/>
    </ligand>
</feature>
<evidence type="ECO:0000256" key="7">
    <source>
        <dbReference type="ARBA" id="ARBA00022723"/>
    </source>
</evidence>
<comment type="pathway">
    <text evidence="18">Bacterial outer membrane biogenesis; LPS lipid A biosynthesis.</text>
</comment>
<feature type="binding site" evidence="18">
    <location>
        <position position="148"/>
    </location>
    <ligand>
        <name>UDP-N-acetyl-alpha-D-glucosamine</name>
        <dbReference type="ChEBI" id="CHEBI:57705"/>
    </ligand>
</feature>
<keyword evidence="9 18" id="KW-0460">Magnesium</keyword>
<comment type="pathway">
    <text evidence="18">Nucleotide-sugar biosynthesis; UDP-N-acetyl-alpha-D-glucosamine biosynthesis; UDP-N-acetyl-alpha-D-glucosamine from N-acetyl-alpha-D-glucosamine 1-phosphate: step 1/1.</text>
</comment>
<dbReference type="PROSITE" id="PS00101">
    <property type="entry name" value="HEXAPEP_TRANSFERASES"/>
    <property type="match status" value="1"/>
</dbReference>
<feature type="binding site" evidence="18">
    <location>
        <position position="343"/>
    </location>
    <ligand>
        <name>UDP-N-acetyl-alpha-D-glucosamine</name>
        <dbReference type="ChEBI" id="CHEBI:57705"/>
    </ligand>
</feature>
<dbReference type="PANTHER" id="PTHR43584:SF3">
    <property type="entry name" value="BIFUNCTIONAL PROTEIN GLMU"/>
    <property type="match status" value="1"/>
</dbReference>
<gene>
    <name evidence="18 20" type="primary">glmU</name>
    <name evidence="20" type="ordered locus">MICA_2396</name>
</gene>
<dbReference type="CDD" id="cd02540">
    <property type="entry name" value="GT2_GlmU_N_bac"/>
    <property type="match status" value="1"/>
</dbReference>
<feature type="binding site" evidence="18">
    <location>
        <position position="178"/>
    </location>
    <ligand>
        <name>UDP-N-acetyl-alpha-D-glucosamine</name>
        <dbReference type="ChEBI" id="CHEBI:57705"/>
    </ligand>
</feature>
<evidence type="ECO:0000256" key="2">
    <source>
        <dbReference type="ARBA" id="ARBA00007707"/>
    </source>
</evidence>
<dbReference type="UniPathway" id="UPA00113">
    <property type="reaction ID" value="UER00532"/>
</dbReference>
<feature type="binding site" evidence="18">
    <location>
        <begin position="378"/>
        <end position="379"/>
    </location>
    <ligand>
        <name>acetyl-CoA</name>
        <dbReference type="ChEBI" id="CHEBI:57288"/>
    </ligand>
</feature>
<dbReference type="KEGG" id="mai:MICA_2396"/>
<dbReference type="EC" id="2.3.1.157" evidence="18"/>
<evidence type="ECO:0000256" key="4">
    <source>
        <dbReference type="ARBA" id="ARBA00022490"/>
    </source>
</evidence>
<dbReference type="GO" id="GO:0009245">
    <property type="term" value="P:lipid A biosynthetic process"/>
    <property type="evidence" value="ECO:0007669"/>
    <property type="project" value="UniProtKB-UniRule"/>
</dbReference>
<evidence type="ECO:0000256" key="5">
    <source>
        <dbReference type="ARBA" id="ARBA00022679"/>
    </source>
</evidence>
<dbReference type="InterPro" id="IPR050065">
    <property type="entry name" value="GlmU-like"/>
</dbReference>
<accession>G2KMK5</accession>
<keyword evidence="5 18" id="KW-0808">Transferase</keyword>
<feature type="binding site" evidence="18">
    <location>
        <position position="397"/>
    </location>
    <ligand>
        <name>acetyl-CoA</name>
        <dbReference type="ChEBI" id="CHEBI:57288"/>
    </ligand>
</feature>
<keyword evidence="4 18" id="KW-0963">Cytoplasm</keyword>
<evidence type="ECO:0000256" key="10">
    <source>
        <dbReference type="ARBA" id="ARBA00022960"/>
    </source>
</evidence>
<evidence type="ECO:0000256" key="11">
    <source>
        <dbReference type="ARBA" id="ARBA00022984"/>
    </source>
</evidence>
<feature type="region of interest" description="Linker" evidence="18">
    <location>
        <begin position="239"/>
        <end position="259"/>
    </location>
</feature>
<feature type="domain" description="MobA-like NTP transferase" evidence="19">
    <location>
        <begin position="14"/>
        <end position="150"/>
    </location>
</feature>
<dbReference type="GO" id="GO:0019134">
    <property type="term" value="F:glucosamine-1-phosphate N-acetyltransferase activity"/>
    <property type="evidence" value="ECO:0007669"/>
    <property type="project" value="UniProtKB-UniRule"/>
</dbReference>
<keyword evidence="10 18" id="KW-0133">Cell shape</keyword>
<evidence type="ECO:0000256" key="12">
    <source>
        <dbReference type="ARBA" id="ARBA00023268"/>
    </source>
</evidence>
<dbReference type="PANTHER" id="PTHR43584">
    <property type="entry name" value="NUCLEOTIDYL TRANSFERASE"/>
    <property type="match status" value="1"/>
</dbReference>
<dbReference type="NCBIfam" id="NF010933">
    <property type="entry name" value="PRK14353.1"/>
    <property type="match status" value="1"/>
</dbReference>
<dbReference type="GO" id="GO:0009252">
    <property type="term" value="P:peptidoglycan biosynthetic process"/>
    <property type="evidence" value="ECO:0007669"/>
    <property type="project" value="UniProtKB-UniRule"/>
</dbReference>
<evidence type="ECO:0000256" key="16">
    <source>
        <dbReference type="ARBA" id="ARBA00048493"/>
    </source>
</evidence>
<dbReference type="InterPro" id="IPR005882">
    <property type="entry name" value="Bifunctional_GlmU"/>
</dbReference>
<feature type="binding site" evidence="18">
    <location>
        <position position="325"/>
    </location>
    <ligand>
        <name>UDP-N-acetyl-alpha-D-glucosamine</name>
        <dbReference type="ChEBI" id="CHEBI:57705"/>
    </ligand>
</feature>
<feature type="region of interest" description="N-acetyltransferase" evidence="18">
    <location>
        <begin position="260"/>
        <end position="452"/>
    </location>
</feature>
<dbReference type="EC" id="2.7.7.23" evidence="18"/>
<dbReference type="HAMAP" id="MF_01631">
    <property type="entry name" value="GlmU"/>
    <property type="match status" value="1"/>
</dbReference>
<dbReference type="GO" id="GO:0016020">
    <property type="term" value="C:membrane"/>
    <property type="evidence" value="ECO:0007669"/>
    <property type="project" value="GOC"/>
</dbReference>
<evidence type="ECO:0000256" key="13">
    <source>
        <dbReference type="ARBA" id="ARBA00023315"/>
    </source>
</evidence>
<dbReference type="Gene3D" id="3.90.550.10">
    <property type="entry name" value="Spore Coat Polysaccharide Biosynthesis Protein SpsA, Chain A"/>
    <property type="match status" value="1"/>
</dbReference>
<feature type="binding site" evidence="18">
    <location>
        <position position="80"/>
    </location>
    <ligand>
        <name>UDP-N-acetyl-alpha-D-glucosamine</name>
        <dbReference type="ChEBI" id="CHEBI:57705"/>
    </ligand>
</feature>
<feature type="binding site" evidence="18">
    <location>
        <position position="415"/>
    </location>
    <ligand>
        <name>acetyl-CoA</name>
        <dbReference type="ChEBI" id="CHEBI:57288"/>
    </ligand>
</feature>
<dbReference type="GO" id="GO:0000902">
    <property type="term" value="P:cell morphogenesis"/>
    <property type="evidence" value="ECO:0007669"/>
    <property type="project" value="UniProtKB-UniRule"/>
</dbReference>
<evidence type="ECO:0000256" key="15">
    <source>
        <dbReference type="ARBA" id="ARBA00048247"/>
    </source>
</evidence>
<evidence type="ECO:0000256" key="9">
    <source>
        <dbReference type="ARBA" id="ARBA00022842"/>
    </source>
</evidence>
<evidence type="ECO:0000256" key="18">
    <source>
        <dbReference type="HAMAP-Rule" id="MF_01631"/>
    </source>
</evidence>
<evidence type="ECO:0000256" key="17">
    <source>
        <dbReference type="ARBA" id="ARBA00049628"/>
    </source>
</evidence>
<feature type="binding site" evidence="18">
    <location>
        <position position="236"/>
    </location>
    <ligand>
        <name>Mg(2+)</name>
        <dbReference type="ChEBI" id="CHEBI:18420"/>
    </ligand>
</feature>
<dbReference type="CDD" id="cd03353">
    <property type="entry name" value="LbH_GlmU_C"/>
    <property type="match status" value="1"/>
</dbReference>
<dbReference type="InterPro" id="IPR038009">
    <property type="entry name" value="GlmU_C_LbH"/>
</dbReference>
<dbReference type="GO" id="GO:0006048">
    <property type="term" value="P:UDP-N-acetylglucosamine biosynthetic process"/>
    <property type="evidence" value="ECO:0007669"/>
    <property type="project" value="UniProtKB-UniPathway"/>
</dbReference>
<dbReference type="Gene3D" id="2.160.10.10">
    <property type="entry name" value="Hexapeptide repeat proteins"/>
    <property type="match status" value="1"/>
</dbReference>
<reference evidence="20 21" key="1">
    <citation type="journal article" date="2011" name="BMC Genomics">
        <title>Genomic insights into an obligate epibiotic bacterial predator: Micavibrio aeruginosavorus ARL-13.</title>
        <authorList>
            <person name="Wang Z."/>
            <person name="Kadouri D."/>
            <person name="Wu M."/>
        </authorList>
    </citation>
    <scope>NUCLEOTIDE SEQUENCE [LARGE SCALE GENOMIC DNA]</scope>
    <source>
        <strain evidence="20 21">ARL-13</strain>
    </source>
</reference>
<comment type="similarity">
    <text evidence="3 18">In the N-terminal section; belongs to the N-acetylglucosamine-1-phosphate uridyltransferase family.</text>
</comment>
<feature type="active site" description="Proton acceptor" evidence="18">
    <location>
        <position position="355"/>
    </location>
</feature>
<evidence type="ECO:0000256" key="8">
    <source>
        <dbReference type="ARBA" id="ARBA00022737"/>
    </source>
</evidence>
<feature type="region of interest" description="Pyrophosphorylase" evidence="18">
    <location>
        <begin position="1"/>
        <end position="238"/>
    </location>
</feature>
<dbReference type="OrthoDB" id="9775031at2"/>
<dbReference type="Proteomes" id="UP000009286">
    <property type="component" value="Chromosome"/>
</dbReference>
<keyword evidence="8 18" id="KW-0677">Repeat</keyword>
<evidence type="ECO:0000313" key="20">
    <source>
        <dbReference type="EMBL" id="AEP10698.1"/>
    </source>
</evidence>
<comment type="catalytic activity">
    <reaction evidence="16 18">
        <text>N-acetyl-alpha-D-glucosamine 1-phosphate + UTP + H(+) = UDP-N-acetyl-alpha-D-glucosamine + diphosphate</text>
        <dbReference type="Rhea" id="RHEA:13509"/>
        <dbReference type="ChEBI" id="CHEBI:15378"/>
        <dbReference type="ChEBI" id="CHEBI:33019"/>
        <dbReference type="ChEBI" id="CHEBI:46398"/>
        <dbReference type="ChEBI" id="CHEBI:57705"/>
        <dbReference type="ChEBI" id="CHEBI:57776"/>
        <dbReference type="EC" id="2.7.7.23"/>
    </reaction>
</comment>
<comment type="cofactor">
    <cofactor evidence="18">
        <name>Mg(2+)</name>
        <dbReference type="ChEBI" id="CHEBI:18420"/>
    </cofactor>
    <text evidence="18">Binds 1 Mg(2+) ion per subunit.</text>
</comment>
<organism evidence="20 21">
    <name type="scientific">Micavibrio aeruginosavorus (strain ARL-13)</name>
    <dbReference type="NCBI Taxonomy" id="856793"/>
    <lineage>
        <taxon>Bacteria</taxon>
        <taxon>Pseudomonadati</taxon>
        <taxon>Bdellovibrionota</taxon>
        <taxon>Bdellovibrionia</taxon>
        <taxon>Bdellovibrionales</taxon>
        <taxon>Pseudobdellovibrionaceae</taxon>
        <taxon>Micavibrio</taxon>
    </lineage>
</organism>
<protein>
    <recommendedName>
        <fullName evidence="18">Bifunctional protein GlmU</fullName>
    </recommendedName>
    <domain>
        <recommendedName>
            <fullName evidence="18">UDP-N-acetylglucosamine pyrophosphorylase</fullName>
            <ecNumber evidence="18">2.7.7.23</ecNumber>
        </recommendedName>
        <alternativeName>
            <fullName evidence="18">N-acetylglucosamine-1-phosphate uridyltransferase</fullName>
        </alternativeName>
    </domain>
    <domain>
        <recommendedName>
            <fullName evidence="18">Glucosamine-1-phosphate N-acetyltransferase</fullName>
            <ecNumber evidence="18">2.3.1.157</ecNumber>
        </recommendedName>
    </domain>
</protein>
<keyword evidence="14 18" id="KW-0961">Cell wall biogenesis/degradation</keyword>
<evidence type="ECO:0000256" key="6">
    <source>
        <dbReference type="ARBA" id="ARBA00022695"/>
    </source>
</evidence>
<dbReference type="GO" id="GO:0071555">
    <property type="term" value="P:cell wall organization"/>
    <property type="evidence" value="ECO:0007669"/>
    <property type="project" value="UniProtKB-KW"/>
</dbReference>
<evidence type="ECO:0000313" key="21">
    <source>
        <dbReference type="Proteomes" id="UP000009286"/>
    </source>
</evidence>
<keyword evidence="21" id="KW-1185">Reference proteome</keyword>
<dbReference type="InterPro" id="IPR018357">
    <property type="entry name" value="Hexapep_transf_CS"/>
</dbReference>
<evidence type="ECO:0000256" key="14">
    <source>
        <dbReference type="ARBA" id="ARBA00023316"/>
    </source>
</evidence>
<dbReference type="STRING" id="856793.MICA_2396"/>
<dbReference type="SUPFAM" id="SSF51161">
    <property type="entry name" value="Trimeric LpxA-like enzymes"/>
    <property type="match status" value="1"/>
</dbReference>
<dbReference type="GO" id="GO:0003977">
    <property type="term" value="F:UDP-N-acetylglucosamine diphosphorylase activity"/>
    <property type="evidence" value="ECO:0007669"/>
    <property type="project" value="UniProtKB-UniRule"/>
</dbReference>
<dbReference type="InterPro" id="IPR011004">
    <property type="entry name" value="Trimer_LpxA-like_sf"/>
</dbReference>
<dbReference type="eggNOG" id="COG1207">
    <property type="taxonomic scope" value="Bacteria"/>
</dbReference>
<dbReference type="GO" id="GO:0005737">
    <property type="term" value="C:cytoplasm"/>
    <property type="evidence" value="ECO:0007669"/>
    <property type="project" value="UniProtKB-SubCell"/>
</dbReference>
<feature type="binding site" evidence="18">
    <location>
        <position position="432"/>
    </location>
    <ligand>
        <name>acetyl-CoA</name>
        <dbReference type="ChEBI" id="CHEBI:57288"/>
    </ligand>
</feature>
<dbReference type="UniPathway" id="UPA00973"/>
<keyword evidence="7 18" id="KW-0479">Metal-binding</keyword>
<comment type="catalytic activity">
    <reaction evidence="15 18">
        <text>alpha-D-glucosamine 1-phosphate + acetyl-CoA = N-acetyl-alpha-D-glucosamine 1-phosphate + CoA + H(+)</text>
        <dbReference type="Rhea" id="RHEA:13725"/>
        <dbReference type="ChEBI" id="CHEBI:15378"/>
        <dbReference type="ChEBI" id="CHEBI:57287"/>
        <dbReference type="ChEBI" id="CHEBI:57288"/>
        <dbReference type="ChEBI" id="CHEBI:57776"/>
        <dbReference type="ChEBI" id="CHEBI:58516"/>
        <dbReference type="EC" id="2.3.1.157"/>
    </reaction>
</comment>
<dbReference type="Pfam" id="PF12804">
    <property type="entry name" value="NTP_transf_3"/>
    <property type="match status" value="1"/>
</dbReference>
<dbReference type="NCBIfam" id="TIGR01173">
    <property type="entry name" value="glmU"/>
    <property type="match status" value="1"/>
</dbReference>
<feature type="binding site" evidence="18">
    <location>
        <position position="236"/>
    </location>
    <ligand>
        <name>UDP-N-acetyl-alpha-D-glucosamine</name>
        <dbReference type="ChEBI" id="CHEBI:57705"/>
    </ligand>
</feature>
<evidence type="ECO:0000259" key="19">
    <source>
        <dbReference type="Pfam" id="PF12804"/>
    </source>
</evidence>
<dbReference type="RefSeq" id="WP_014103921.1">
    <property type="nucleotide sequence ID" value="NC_016026.1"/>
</dbReference>
<keyword evidence="13 18" id="KW-0012">Acyltransferase</keyword>
<evidence type="ECO:0000256" key="1">
    <source>
        <dbReference type="ARBA" id="ARBA00004496"/>
    </source>
</evidence>
<evidence type="ECO:0000256" key="3">
    <source>
        <dbReference type="ARBA" id="ARBA00007947"/>
    </source>
</evidence>
<sequence length="452" mass="47716">MTPSSAQSVSKLACVILTAGQGKRMKSAKPKVLHEIAGRPMINWLLRSVEELSPDKIIVVTAPDAPGVADAVAPHDTAIQKIPMGTGDAVRAAMPALKGFDGDILVLLGDMPLLSTGMMQGLIEARRHDAQTGIAVLGVEYKNPPAFGRLVMNADGTLNKIVEDKDATPEQRAIKLCNTGAFCIDGTKLSGWLDKLQTNNAQGEYYITDLPEIAAREGVKTRVSILYNADEVAGVNSRADLAVVEAIAQKNLRRAAMDNGATLIDPSSVFFCYDTKIGRDVVIGPNVVFGPGVTVGDNVTIEAFCHIEGARIDTGCTVGPFARLRPGTKLGAKVKIGNFVETKNAHLHDGAKASHLAYIGDADVGAGVNFSCGAITANYDGFEKFKTVIGDNAMVGSNVTLVAPVTIGKGAYIAAGATVTKDVADDALYVERAEPRMLAGWAAKFRAKKQKK</sequence>
<dbReference type="InterPro" id="IPR029044">
    <property type="entry name" value="Nucleotide-diphossugar_trans"/>
</dbReference>
<feature type="binding site" evidence="18">
    <location>
        <position position="358"/>
    </location>
    <ligand>
        <name>UDP-N-acetyl-alpha-D-glucosamine</name>
        <dbReference type="ChEBI" id="CHEBI:57705"/>
    </ligand>
</feature>
<name>G2KMK5_MICAA</name>
<dbReference type="AlphaFoldDB" id="G2KMK5"/>
<comment type="function">
    <text evidence="17 18">Catalyzes the last two sequential reactions in the de novo biosynthetic pathway for UDP-N-acetylglucosamine (UDP-GlcNAc). The C-terminal domain catalyzes the transfer of acetyl group from acetyl coenzyme A to glucosamine-1-phosphate (GlcN-1-P) to produce N-acetylglucosamine-1-phosphate (GlcNAc-1-P), which is converted into UDP-GlcNAc by the transfer of uridine 5-monophosphate (from uridine 5-triphosphate), a reaction catalyzed by the N-terminal domain.</text>
</comment>
<comment type="subcellular location">
    <subcellularLocation>
        <location evidence="1 18">Cytoplasm</location>
    </subcellularLocation>
</comment>
<comment type="similarity">
    <text evidence="2 18">In the C-terminal section; belongs to the transferase hexapeptide repeat family.</text>
</comment>
<dbReference type="GO" id="GO:0008360">
    <property type="term" value="P:regulation of cell shape"/>
    <property type="evidence" value="ECO:0007669"/>
    <property type="project" value="UniProtKB-KW"/>
</dbReference>
<comment type="subunit">
    <text evidence="18">Homotrimer.</text>
</comment>
<comment type="caution">
    <text evidence="18">Lacks conserved residue(s) required for the propagation of feature annotation.</text>
</comment>
<dbReference type="SUPFAM" id="SSF53448">
    <property type="entry name" value="Nucleotide-diphospho-sugar transferases"/>
    <property type="match status" value="1"/>
</dbReference>
<keyword evidence="11 18" id="KW-0573">Peptidoglycan synthesis</keyword>
<comment type="pathway">
    <text evidence="18">Nucleotide-sugar biosynthesis; UDP-N-acetyl-alpha-D-glucosamine biosynthesis; N-acetyl-alpha-D-glucosamine 1-phosphate from alpha-D-glucosamine 6-phosphate (route II): step 2/2.</text>
</comment>
<feature type="binding site" evidence="18">
    <location>
        <begin position="85"/>
        <end position="86"/>
    </location>
    <ligand>
        <name>UDP-N-acetyl-alpha-D-glucosamine</name>
        <dbReference type="ChEBI" id="CHEBI:57705"/>
    </ligand>
</feature>
<dbReference type="InterPro" id="IPR025877">
    <property type="entry name" value="MobA-like_NTP_Trfase"/>
</dbReference>
<feature type="binding site" evidence="18">
    <location>
        <position position="369"/>
    </location>
    <ligand>
        <name>UDP-N-acetyl-alpha-D-glucosamine</name>
        <dbReference type="ChEBI" id="CHEBI:57705"/>
    </ligand>
</feature>
<dbReference type="EMBL" id="CP002382">
    <property type="protein sequence ID" value="AEP10698.1"/>
    <property type="molecule type" value="Genomic_DNA"/>
</dbReference>
<feature type="binding site" evidence="18">
    <location>
        <position position="110"/>
    </location>
    <ligand>
        <name>Mg(2+)</name>
        <dbReference type="ChEBI" id="CHEBI:18420"/>
    </ligand>
</feature>
<feature type="binding site" evidence="18">
    <location>
        <position position="163"/>
    </location>
    <ligand>
        <name>UDP-N-acetyl-alpha-D-glucosamine</name>
        <dbReference type="ChEBI" id="CHEBI:57705"/>
    </ligand>
</feature>
<dbReference type="GO" id="GO:0000287">
    <property type="term" value="F:magnesium ion binding"/>
    <property type="evidence" value="ECO:0007669"/>
    <property type="project" value="UniProtKB-UniRule"/>
</dbReference>
<dbReference type="HOGENOM" id="CLU_029499_15_2_5"/>
<dbReference type="InterPro" id="IPR001451">
    <property type="entry name" value="Hexapep"/>
</dbReference>
<dbReference type="Pfam" id="PF00132">
    <property type="entry name" value="Hexapep"/>
    <property type="match status" value="2"/>
</dbReference>
<keyword evidence="6 18" id="KW-0548">Nucleotidyltransferase</keyword>